<gene>
    <name evidence="1" type="ORF">NEA10_12615</name>
</gene>
<name>A0ABY5AL45_9CYAN</name>
<accession>A0ABY5AL45</accession>
<evidence type="ECO:0000313" key="1">
    <source>
        <dbReference type="EMBL" id="USR89720.1"/>
    </source>
</evidence>
<dbReference type="EMBL" id="CP098611">
    <property type="protein sequence ID" value="USR89720.1"/>
    <property type="molecule type" value="Genomic_DNA"/>
</dbReference>
<evidence type="ECO:0000313" key="2">
    <source>
        <dbReference type="Proteomes" id="UP001056708"/>
    </source>
</evidence>
<protein>
    <submittedName>
        <fullName evidence="1">Uncharacterized protein</fullName>
    </submittedName>
</protein>
<organism evidence="1 2">
    <name type="scientific">Phormidium yuhuli AB48</name>
    <dbReference type="NCBI Taxonomy" id="2940671"/>
    <lineage>
        <taxon>Bacteria</taxon>
        <taxon>Bacillati</taxon>
        <taxon>Cyanobacteriota</taxon>
        <taxon>Cyanophyceae</taxon>
        <taxon>Oscillatoriophycideae</taxon>
        <taxon>Oscillatoriales</taxon>
        <taxon>Oscillatoriaceae</taxon>
        <taxon>Phormidium</taxon>
        <taxon>Phormidium yuhuli</taxon>
    </lineage>
</organism>
<dbReference type="Proteomes" id="UP001056708">
    <property type="component" value="Chromosome"/>
</dbReference>
<proteinExistence type="predicted"/>
<keyword evidence="2" id="KW-1185">Reference proteome</keyword>
<reference evidence="1" key="1">
    <citation type="submission" date="2022-06" db="EMBL/GenBank/DDBJ databases">
        <title>Genome sequence of Phormidium yuhuli AB48 isolated from an industrial photobioreactor environment.</title>
        <authorList>
            <person name="Qiu Y."/>
            <person name="Noonan A.J.C."/>
            <person name="Dofher K."/>
            <person name="Koch M."/>
            <person name="Kieft B."/>
            <person name="Lin X."/>
            <person name="Ziels R.M."/>
            <person name="Hallam S.J."/>
        </authorList>
    </citation>
    <scope>NUCLEOTIDE SEQUENCE</scope>
    <source>
        <strain evidence="1">AB48</strain>
    </source>
</reference>
<sequence length="122" mass="13831">MTATLTTLIGDRARLYLQQQVPPGTTLWWGQDDDGEHWSFAPLHESDYPGLRNLKTLEVTEAHLQQIPIVAIEETLQLVIINLWDHGYQGLQVDPDGEVWPASFLGGNPQKPESWEVPYQLV</sequence>
<dbReference type="RefSeq" id="WP_252660796.1">
    <property type="nucleotide sequence ID" value="NZ_CP098611.1"/>
</dbReference>